<proteinExistence type="inferred from homology"/>
<protein>
    <submittedName>
        <fullName evidence="4">Short-chain dehydrogenase</fullName>
    </submittedName>
</protein>
<dbReference type="EMBL" id="CP025612">
    <property type="protein sequence ID" value="AUN32051.1"/>
    <property type="molecule type" value="Genomic_DNA"/>
</dbReference>
<evidence type="ECO:0000256" key="2">
    <source>
        <dbReference type="ARBA" id="ARBA00023002"/>
    </source>
</evidence>
<accession>A0A2K9NG27</accession>
<dbReference type="KEGG" id="ncb:C0V82_16640"/>
<dbReference type="PRINTS" id="PR00080">
    <property type="entry name" value="SDRFAMILY"/>
</dbReference>
<keyword evidence="2" id="KW-0560">Oxidoreductase</keyword>
<dbReference type="SMART" id="SM00822">
    <property type="entry name" value="PKS_KR"/>
    <property type="match status" value="1"/>
</dbReference>
<dbReference type="PRINTS" id="PR00081">
    <property type="entry name" value="GDHRDH"/>
</dbReference>
<evidence type="ECO:0000313" key="5">
    <source>
        <dbReference type="Proteomes" id="UP000234752"/>
    </source>
</evidence>
<dbReference type="Gene3D" id="3.40.50.720">
    <property type="entry name" value="NAD(P)-binding Rossmann-like Domain"/>
    <property type="match status" value="1"/>
</dbReference>
<dbReference type="Pfam" id="PF13561">
    <property type="entry name" value="adh_short_C2"/>
    <property type="match status" value="1"/>
</dbReference>
<dbReference type="Proteomes" id="UP000234752">
    <property type="component" value="Chromosome eg_2"/>
</dbReference>
<dbReference type="PANTHER" id="PTHR42760">
    <property type="entry name" value="SHORT-CHAIN DEHYDROGENASES/REDUCTASES FAMILY MEMBER"/>
    <property type="match status" value="1"/>
</dbReference>
<dbReference type="GO" id="GO:0030497">
    <property type="term" value="P:fatty acid elongation"/>
    <property type="evidence" value="ECO:0007669"/>
    <property type="project" value="TreeGrafter"/>
</dbReference>
<dbReference type="AlphaFoldDB" id="A0A2K9NG27"/>
<evidence type="ECO:0000313" key="4">
    <source>
        <dbReference type="EMBL" id="AUN32051.1"/>
    </source>
</evidence>
<dbReference type="SUPFAM" id="SSF51735">
    <property type="entry name" value="NAD(P)-binding Rossmann-fold domains"/>
    <property type="match status" value="1"/>
</dbReference>
<evidence type="ECO:0000259" key="3">
    <source>
        <dbReference type="SMART" id="SM00822"/>
    </source>
</evidence>
<dbReference type="RefSeq" id="WP_102113602.1">
    <property type="nucleotide sequence ID" value="NZ_BMGN01000006.1"/>
</dbReference>
<dbReference type="PANTHER" id="PTHR42760:SF40">
    <property type="entry name" value="3-OXOACYL-[ACYL-CARRIER-PROTEIN] REDUCTASE, CHLOROPLASTIC"/>
    <property type="match status" value="1"/>
</dbReference>
<reference evidence="4 5" key="1">
    <citation type="submission" date="2017-12" db="EMBL/GenBank/DDBJ databases">
        <title>Genomes of bacteria within cyanobacterial aggregates.</title>
        <authorList>
            <person name="Cai H."/>
        </authorList>
    </citation>
    <scope>NUCLEOTIDE SEQUENCE [LARGE SCALE GENOMIC DNA]</scope>
    <source>
        <strain evidence="4 5">TH16</strain>
    </source>
</reference>
<dbReference type="OrthoDB" id="9804774at2"/>
<comment type="similarity">
    <text evidence="1">Belongs to the short-chain dehydrogenases/reductases (SDR) family.</text>
</comment>
<evidence type="ECO:0000256" key="1">
    <source>
        <dbReference type="ARBA" id="ARBA00006484"/>
    </source>
</evidence>
<gene>
    <name evidence="4" type="ORF">C0V82_16640</name>
</gene>
<name>A0A2K9NG27_9PROT</name>
<feature type="domain" description="Ketoreductase" evidence="3">
    <location>
        <begin position="4"/>
        <end position="182"/>
    </location>
</feature>
<dbReference type="FunFam" id="3.40.50.720:FF:000173">
    <property type="entry name" value="3-oxoacyl-[acyl-carrier protein] reductase"/>
    <property type="match status" value="1"/>
</dbReference>
<dbReference type="PROSITE" id="PS00061">
    <property type="entry name" value="ADH_SHORT"/>
    <property type="match status" value="1"/>
</dbReference>
<organism evidence="4 5">
    <name type="scientific">Niveispirillum cyanobacteriorum</name>
    <dbReference type="NCBI Taxonomy" id="1612173"/>
    <lineage>
        <taxon>Bacteria</taxon>
        <taxon>Pseudomonadati</taxon>
        <taxon>Pseudomonadota</taxon>
        <taxon>Alphaproteobacteria</taxon>
        <taxon>Rhodospirillales</taxon>
        <taxon>Azospirillaceae</taxon>
        <taxon>Niveispirillum</taxon>
    </lineage>
</organism>
<dbReference type="InterPro" id="IPR057326">
    <property type="entry name" value="KR_dom"/>
</dbReference>
<keyword evidence="5" id="KW-1185">Reference proteome</keyword>
<sequence>MTPRTVIVTGSSRGLGLALTRTLLDAGYNVATCSRSLGDALPALLDAHPDRLLWQRAEIGEPVSTQSFIDATVQRFGAPWGLINNAGIAREGILATLPLVEVDSLIQTNLTGAIQVARAVLRHMLSRPGGGRIINISSIIGQRGYTGLTAYAATKAGLDGLTRALAREVGRRQITVNSVAPGYLDTEMSGTLSAGQRDQIVRRTPMGRLGTADDVAPAILFLLGDGARYITGQTLTIDGGISC</sequence>
<dbReference type="GO" id="GO:0016616">
    <property type="term" value="F:oxidoreductase activity, acting on the CH-OH group of donors, NAD or NADP as acceptor"/>
    <property type="evidence" value="ECO:0007669"/>
    <property type="project" value="TreeGrafter"/>
</dbReference>
<dbReference type="InterPro" id="IPR002347">
    <property type="entry name" value="SDR_fam"/>
</dbReference>
<dbReference type="InterPro" id="IPR036291">
    <property type="entry name" value="NAD(P)-bd_dom_sf"/>
</dbReference>
<dbReference type="InterPro" id="IPR020904">
    <property type="entry name" value="Sc_DH/Rdtase_CS"/>
</dbReference>